<dbReference type="eggNOG" id="COG0683">
    <property type="taxonomic scope" value="Bacteria"/>
</dbReference>
<feature type="domain" description="Leucine-binding protein" evidence="3">
    <location>
        <begin position="70"/>
        <end position="422"/>
    </location>
</feature>
<dbReference type="KEGG" id="mph:MLP_41130"/>
<dbReference type="InterPro" id="IPR028082">
    <property type="entry name" value="Peripla_BP_I"/>
</dbReference>
<dbReference type="InterPro" id="IPR028081">
    <property type="entry name" value="Leu-bd"/>
</dbReference>
<dbReference type="Pfam" id="PF13458">
    <property type="entry name" value="Peripla_BP_6"/>
    <property type="match status" value="1"/>
</dbReference>
<reference evidence="4 5" key="1">
    <citation type="submission" date="2011-05" db="EMBL/GenBank/DDBJ databases">
        <title>Whole genome sequence of Microlunatus phosphovorus NM-1.</title>
        <authorList>
            <person name="Hosoyama A."/>
            <person name="Sasaki K."/>
            <person name="Harada T."/>
            <person name="Igarashi R."/>
            <person name="Kawakoshi A."/>
            <person name="Sasagawa M."/>
            <person name="Fukada J."/>
            <person name="Nakamura S."/>
            <person name="Katano Y."/>
            <person name="Hanada S."/>
            <person name="Kamagata Y."/>
            <person name="Nakamura N."/>
            <person name="Yamazaki S."/>
            <person name="Fujita N."/>
        </authorList>
    </citation>
    <scope>NUCLEOTIDE SEQUENCE [LARGE SCALE GENOMIC DNA]</scope>
    <source>
        <strain evidence="5">ATCC 700054 / DSM 10555 / JCM 9379 / NBRC 101784 / NCIMB 13414 / VKM Ac-1990 / NM-1</strain>
    </source>
</reference>
<name>F5XRR4_MICPN</name>
<evidence type="ECO:0000313" key="4">
    <source>
        <dbReference type="EMBL" id="BAK37127.1"/>
    </source>
</evidence>
<dbReference type="HOGENOM" id="CLU_027128_6_0_11"/>
<dbReference type="SUPFAM" id="SSF53822">
    <property type="entry name" value="Periplasmic binding protein-like I"/>
    <property type="match status" value="1"/>
</dbReference>
<evidence type="ECO:0000256" key="2">
    <source>
        <dbReference type="ARBA" id="ARBA00022729"/>
    </source>
</evidence>
<dbReference type="EMBL" id="AP012204">
    <property type="protein sequence ID" value="BAK37127.1"/>
    <property type="molecule type" value="Genomic_DNA"/>
</dbReference>
<dbReference type="CDD" id="cd06342">
    <property type="entry name" value="PBP1_ABC_LIVBP-like"/>
    <property type="match status" value="1"/>
</dbReference>
<protein>
    <submittedName>
        <fullName evidence="4">Branched-chain amino acid ABC transporter substrate-binding protein</fullName>
    </submittedName>
</protein>
<dbReference type="PANTHER" id="PTHR47151:SF2">
    <property type="entry name" value="AMINO ACID BINDING PROTEIN"/>
    <property type="match status" value="1"/>
</dbReference>
<accession>F5XRR4</accession>
<organism evidence="4 5">
    <name type="scientific">Microlunatus phosphovorus (strain ATCC 700054 / DSM 10555 / JCM 9379 / NBRC 101784 / NCIMB 13414 / VKM Ac-1990 / NM-1)</name>
    <dbReference type="NCBI Taxonomy" id="1032480"/>
    <lineage>
        <taxon>Bacteria</taxon>
        <taxon>Bacillati</taxon>
        <taxon>Actinomycetota</taxon>
        <taxon>Actinomycetes</taxon>
        <taxon>Propionibacteriales</taxon>
        <taxon>Propionibacteriaceae</taxon>
        <taxon>Microlunatus</taxon>
    </lineage>
</organism>
<dbReference type="STRING" id="1032480.MLP_41130"/>
<sequence>MRLARGMSVCRPSAEWAAGTQRSLGGSIVRKHRLVAVGATLLAATMAFSACGSRAQEGGTSEEATTKVAKIGVIAPLSGDLSALGLGIRNSVDLAIRQANESNAIPGWKLEMAAEDDQASPDVGKNAATKLAGDDQVIGVVGTLNSSVAQSVQPVLSAANIVQVSPANTNPTLTRGPDDNNPKRPYANYFRTCTTDAVQGPFAARYLYNTAGIKKVATIHDKLAYGQGLVSAFSGEFKKLGGEIVEAETINPDEKDFGSVITKVKSAGPEAIYYGGQYPQAGPLSQQAKAAGLNVPVMGGDGIFDPTFIKLAGKTSEGDLATSVGAPTDTLPSAKAFVEAYSAAGFKEPYAAYGAYSFDAANAIIEALKVSLKDAADAKSARQPTIDAMANVSFDGATGKVAFDEFGDTTTKVLTVYKVEGGEWKAATTEEFK</sequence>
<comment type="similarity">
    <text evidence="1">Belongs to the leucine-binding protein family.</text>
</comment>
<evidence type="ECO:0000313" key="5">
    <source>
        <dbReference type="Proteomes" id="UP000007947"/>
    </source>
</evidence>
<evidence type="ECO:0000259" key="3">
    <source>
        <dbReference type="Pfam" id="PF13458"/>
    </source>
</evidence>
<dbReference type="PANTHER" id="PTHR47151">
    <property type="entry name" value="LEU/ILE/VAL-BINDING ABC TRANSPORTER SUBUNIT"/>
    <property type="match status" value="1"/>
</dbReference>
<keyword evidence="2" id="KW-0732">Signal</keyword>
<dbReference type="Proteomes" id="UP000007947">
    <property type="component" value="Chromosome"/>
</dbReference>
<keyword evidence="5" id="KW-1185">Reference proteome</keyword>
<proteinExistence type="inferred from homology"/>
<dbReference type="AlphaFoldDB" id="F5XRR4"/>
<evidence type="ECO:0000256" key="1">
    <source>
        <dbReference type="ARBA" id="ARBA00010062"/>
    </source>
</evidence>
<gene>
    <name evidence="4" type="ordered locus">MLP_41130</name>
</gene>
<dbReference type="Gene3D" id="3.40.50.2300">
    <property type="match status" value="2"/>
</dbReference>